<evidence type="ECO:0000256" key="1">
    <source>
        <dbReference type="ARBA" id="ARBA00009280"/>
    </source>
</evidence>
<dbReference type="FunFam" id="2.60.200.40:FF:000019">
    <property type="entry name" value="Diacylglycerol kinase"/>
    <property type="match status" value="1"/>
</dbReference>
<proteinExistence type="inferred from homology"/>
<dbReference type="GO" id="GO:0007200">
    <property type="term" value="P:phospholipase C-activating G protein-coupled receptor signaling pathway"/>
    <property type="evidence" value="ECO:0007669"/>
    <property type="project" value="InterPro"/>
</dbReference>
<evidence type="ECO:0000256" key="8">
    <source>
        <dbReference type="ARBA" id="ARBA00022840"/>
    </source>
</evidence>
<dbReference type="EMBL" id="CAXITT010000536">
    <property type="protein sequence ID" value="CAL1543259.1"/>
    <property type="molecule type" value="Genomic_DNA"/>
</dbReference>
<dbReference type="SMART" id="SM00045">
    <property type="entry name" value="DAGKa"/>
    <property type="match status" value="1"/>
</dbReference>
<evidence type="ECO:0000313" key="12">
    <source>
        <dbReference type="EMBL" id="CAL1543259.1"/>
    </source>
</evidence>
<dbReference type="InterPro" id="IPR001206">
    <property type="entry name" value="Diacylglycerol_kinase_cat_dom"/>
</dbReference>
<protein>
    <recommendedName>
        <fullName evidence="9">Diacylglycerol kinase</fullName>
        <shortName evidence="9">DAG kinase</shortName>
        <ecNumber evidence="9">2.7.1.107</ecNumber>
    </recommendedName>
</protein>
<organism evidence="12 13">
    <name type="scientific">Lymnaea stagnalis</name>
    <name type="common">Great pond snail</name>
    <name type="synonym">Helix stagnalis</name>
    <dbReference type="NCBI Taxonomy" id="6523"/>
    <lineage>
        <taxon>Eukaryota</taxon>
        <taxon>Metazoa</taxon>
        <taxon>Spiralia</taxon>
        <taxon>Lophotrochozoa</taxon>
        <taxon>Mollusca</taxon>
        <taxon>Gastropoda</taxon>
        <taxon>Heterobranchia</taxon>
        <taxon>Euthyneura</taxon>
        <taxon>Panpulmonata</taxon>
        <taxon>Hygrophila</taxon>
        <taxon>Lymnaeoidea</taxon>
        <taxon>Lymnaeidae</taxon>
        <taxon>Lymnaea</taxon>
    </lineage>
</organism>
<evidence type="ECO:0000256" key="5">
    <source>
        <dbReference type="ARBA" id="ARBA00022741"/>
    </source>
</evidence>
<dbReference type="InterPro" id="IPR017438">
    <property type="entry name" value="ATP-NAD_kinase_N"/>
</dbReference>
<dbReference type="Gene3D" id="2.60.200.40">
    <property type="match status" value="1"/>
</dbReference>
<keyword evidence="8 9" id="KW-0067">ATP-binding</keyword>
<evidence type="ECO:0000256" key="3">
    <source>
        <dbReference type="ARBA" id="ARBA00022723"/>
    </source>
</evidence>
<keyword evidence="3" id="KW-0479">Metal-binding</keyword>
<dbReference type="SMART" id="SM00046">
    <property type="entry name" value="DAGKc"/>
    <property type="match status" value="1"/>
</dbReference>
<dbReference type="CDD" id="cd20801">
    <property type="entry name" value="C1_DGKepsilon_typeIII_rpt1"/>
    <property type="match status" value="1"/>
</dbReference>
<dbReference type="InterPro" id="IPR002219">
    <property type="entry name" value="PKC_DAG/PE"/>
</dbReference>
<dbReference type="PANTHER" id="PTHR11255:SF118">
    <property type="entry name" value="DIACYLGLYCEROL KINASE EPSILON"/>
    <property type="match status" value="1"/>
</dbReference>
<comment type="similarity">
    <text evidence="1 9">Belongs to the eukaryotic diacylglycerol kinase family.</text>
</comment>
<dbReference type="Gene3D" id="3.40.50.10330">
    <property type="entry name" value="Probable inorganic polyphosphate/atp-NAD kinase, domain 1"/>
    <property type="match status" value="1"/>
</dbReference>
<feature type="domain" description="Phorbol-ester/DAG-type" evidence="10">
    <location>
        <begin position="93"/>
        <end position="143"/>
    </location>
</feature>
<dbReference type="PANTHER" id="PTHR11255">
    <property type="entry name" value="DIACYLGLYCEROL KINASE"/>
    <property type="match status" value="1"/>
</dbReference>
<dbReference type="EC" id="2.7.1.107" evidence="9"/>
<dbReference type="InterPro" id="IPR046349">
    <property type="entry name" value="C1-like_sf"/>
</dbReference>
<feature type="domain" description="DAGKc" evidence="11">
    <location>
        <begin position="184"/>
        <end position="321"/>
    </location>
</feature>
<reference evidence="12 13" key="1">
    <citation type="submission" date="2024-04" db="EMBL/GenBank/DDBJ databases">
        <authorList>
            <consortium name="Genoscope - CEA"/>
            <person name="William W."/>
        </authorList>
    </citation>
    <scope>NUCLEOTIDE SEQUENCE [LARGE SCALE GENOMIC DNA]</scope>
</reference>
<evidence type="ECO:0000256" key="9">
    <source>
        <dbReference type="RuleBase" id="RU361128"/>
    </source>
</evidence>
<dbReference type="GO" id="GO:0046872">
    <property type="term" value="F:metal ion binding"/>
    <property type="evidence" value="ECO:0007669"/>
    <property type="project" value="UniProtKB-KW"/>
</dbReference>
<keyword evidence="5 9" id="KW-0547">Nucleotide-binding</keyword>
<evidence type="ECO:0000256" key="7">
    <source>
        <dbReference type="ARBA" id="ARBA00022833"/>
    </source>
</evidence>
<keyword evidence="13" id="KW-1185">Reference proteome</keyword>
<dbReference type="SUPFAM" id="SSF111331">
    <property type="entry name" value="NAD kinase/diacylglycerol kinase-like"/>
    <property type="match status" value="1"/>
</dbReference>
<evidence type="ECO:0000313" key="13">
    <source>
        <dbReference type="Proteomes" id="UP001497497"/>
    </source>
</evidence>
<sequence length="514" mass="57912">MMTLLGLTAIIMSIYRKYRLRHYSIPVRDPTKGHRFFMVDMFTTLTYCNIEEKRLNDGAQCDTCGICVDDKNMKEANKKIQCKAASTKDAVVRHHWVRGNLPACSNCLVCHQECGVKLALTDLRCAWCKKTVHDNCAARSETCDLGRFRKLIVPPNCIEVKWVGVKGTRQRHLIVQKLKHPQIEDWSPLIVIANRKSGSNDGELILRHFRDILNPAQVIDIQDMSPENAIEWCHLLPDVTFSLLVSGGDGTIGWVLTAIEKLGLENSPRVCILPLGTGNDLSRVLGWGEGYSGDVEVTAILDNVEKARPVQLDRWTVDIKHVKHFGFSRPSKTFIMNNYLSVGVDALVTLNFHKQRESWPAFFAHRFINKFCYFTYGTKDVLERECKDLHKKLKLELDNKEVILPELEGIVVLNISSWGGGCQPWGNSQESGMSQPRYDDGKLEVMGLFSSFHIAQLQIGLATPLRLGQARKVTISLHGGNAPMQVDGEPWEQHPAMITISHRRKAAMMSLSPA</sequence>
<dbReference type="SMART" id="SM00109">
    <property type="entry name" value="C1"/>
    <property type="match status" value="2"/>
</dbReference>
<evidence type="ECO:0000256" key="4">
    <source>
        <dbReference type="ARBA" id="ARBA00022737"/>
    </source>
</evidence>
<dbReference type="InterPro" id="IPR016064">
    <property type="entry name" value="NAD/diacylglycerol_kinase_sf"/>
</dbReference>
<keyword evidence="6 9" id="KW-0418">Kinase</keyword>
<dbReference type="Gene3D" id="3.30.60.20">
    <property type="match status" value="1"/>
</dbReference>
<dbReference type="InterPro" id="IPR037607">
    <property type="entry name" value="DGK"/>
</dbReference>
<dbReference type="Pfam" id="PF00609">
    <property type="entry name" value="DAGK_acc"/>
    <property type="match status" value="1"/>
</dbReference>
<dbReference type="CDD" id="cd20853">
    <property type="entry name" value="C1_DGKepsilon_typeIII_rpt2"/>
    <property type="match status" value="1"/>
</dbReference>
<evidence type="ECO:0000256" key="6">
    <source>
        <dbReference type="ARBA" id="ARBA00022777"/>
    </source>
</evidence>
<dbReference type="SUPFAM" id="SSF57889">
    <property type="entry name" value="Cysteine-rich domain"/>
    <property type="match status" value="1"/>
</dbReference>
<evidence type="ECO:0000256" key="2">
    <source>
        <dbReference type="ARBA" id="ARBA00022679"/>
    </source>
</evidence>
<dbReference type="PROSITE" id="PS00479">
    <property type="entry name" value="ZF_DAG_PE_1"/>
    <property type="match status" value="1"/>
</dbReference>
<dbReference type="GO" id="GO:0004143">
    <property type="term" value="F:ATP-dependent diacylglycerol kinase activity"/>
    <property type="evidence" value="ECO:0007669"/>
    <property type="project" value="UniProtKB-EC"/>
</dbReference>
<accession>A0AAV2IAD9</accession>
<gene>
    <name evidence="12" type="ORF">GSLYS_00016793001</name>
</gene>
<keyword evidence="2 9" id="KW-0808">Transferase</keyword>
<keyword evidence="7" id="KW-0862">Zinc</keyword>
<name>A0AAV2IAD9_LYMST</name>
<dbReference type="Pfam" id="PF00781">
    <property type="entry name" value="DAGK_cat"/>
    <property type="match status" value="1"/>
</dbReference>
<dbReference type="GO" id="GO:0016020">
    <property type="term" value="C:membrane"/>
    <property type="evidence" value="ECO:0007669"/>
    <property type="project" value="TreeGrafter"/>
</dbReference>
<dbReference type="PROSITE" id="PS50081">
    <property type="entry name" value="ZF_DAG_PE_2"/>
    <property type="match status" value="1"/>
</dbReference>
<dbReference type="Proteomes" id="UP001497497">
    <property type="component" value="Unassembled WGS sequence"/>
</dbReference>
<dbReference type="PROSITE" id="PS50146">
    <property type="entry name" value="DAGK"/>
    <property type="match status" value="1"/>
</dbReference>
<dbReference type="AlphaFoldDB" id="A0AAV2IAD9"/>
<dbReference type="GO" id="GO:0005524">
    <property type="term" value="F:ATP binding"/>
    <property type="evidence" value="ECO:0007669"/>
    <property type="project" value="UniProtKB-KW"/>
</dbReference>
<comment type="catalytic activity">
    <reaction evidence="9">
        <text>a 1,2-diacyl-sn-glycerol + ATP = a 1,2-diacyl-sn-glycero-3-phosphate + ADP + H(+)</text>
        <dbReference type="Rhea" id="RHEA:10272"/>
        <dbReference type="ChEBI" id="CHEBI:15378"/>
        <dbReference type="ChEBI" id="CHEBI:17815"/>
        <dbReference type="ChEBI" id="CHEBI:30616"/>
        <dbReference type="ChEBI" id="CHEBI:58608"/>
        <dbReference type="ChEBI" id="CHEBI:456216"/>
        <dbReference type="EC" id="2.7.1.107"/>
    </reaction>
</comment>
<dbReference type="InterPro" id="IPR000756">
    <property type="entry name" value="Diacylglycerol_kin_accessory"/>
</dbReference>
<comment type="caution">
    <text evidence="12">The sequence shown here is derived from an EMBL/GenBank/DDBJ whole genome shotgun (WGS) entry which is preliminary data.</text>
</comment>
<keyword evidence="4" id="KW-0677">Repeat</keyword>
<evidence type="ECO:0000259" key="10">
    <source>
        <dbReference type="PROSITE" id="PS50081"/>
    </source>
</evidence>
<evidence type="ECO:0000259" key="11">
    <source>
        <dbReference type="PROSITE" id="PS50146"/>
    </source>
</evidence>